<reference evidence="2 3" key="1">
    <citation type="journal article" date="2011" name="Nature">
        <title>A high-resolution map of human evolutionary constraint using 29 mammals.</title>
        <authorList>
            <person name="Lindblad-Toh K."/>
            <person name="Garber M."/>
            <person name="Zuk O."/>
            <person name="Lin M.F."/>
            <person name="Parker B.J."/>
            <person name="Washietl S."/>
            <person name="Kheradpour P."/>
            <person name="Ernst J."/>
            <person name="Jordan G."/>
            <person name="Mauceli E."/>
            <person name="Ward L.D."/>
            <person name="Lowe C.B."/>
            <person name="Holloway A.K."/>
            <person name="Clamp M."/>
            <person name="Gnerre S."/>
            <person name="Alfoldi J."/>
            <person name="Beal K."/>
            <person name="Chang J."/>
            <person name="Clawson H."/>
            <person name="Cuff J."/>
            <person name="Di Palma F."/>
            <person name="Fitzgerald S."/>
            <person name="Flicek P."/>
            <person name="Guttman M."/>
            <person name="Hubisz M.J."/>
            <person name="Jaffe D.B."/>
            <person name="Jungreis I."/>
            <person name="Kent W.J."/>
            <person name="Kostka D."/>
            <person name="Lara M."/>
            <person name="Martins A.L."/>
            <person name="Massingham T."/>
            <person name="Moltke I."/>
            <person name="Raney B.J."/>
            <person name="Rasmussen M.D."/>
            <person name="Robinson J."/>
            <person name="Stark A."/>
            <person name="Vilella A.J."/>
            <person name="Wen J."/>
            <person name="Xie X."/>
            <person name="Zody M.C."/>
            <person name="Baldwin J."/>
            <person name="Bloom T."/>
            <person name="Chin C.W."/>
            <person name="Heiman D."/>
            <person name="Nicol R."/>
            <person name="Nusbaum C."/>
            <person name="Young S."/>
            <person name="Wilkinson J."/>
            <person name="Worley K.C."/>
            <person name="Kovar C.L."/>
            <person name="Muzny D.M."/>
            <person name="Gibbs R.A."/>
            <person name="Cree A."/>
            <person name="Dihn H.H."/>
            <person name="Fowler G."/>
            <person name="Jhangiani S."/>
            <person name="Joshi V."/>
            <person name="Lee S."/>
            <person name="Lewis L.R."/>
            <person name="Nazareth L.V."/>
            <person name="Okwuonu G."/>
            <person name="Santibanez J."/>
            <person name="Warren W.C."/>
            <person name="Mardis E.R."/>
            <person name="Weinstock G.M."/>
            <person name="Wilson R.K."/>
            <person name="Delehaunty K."/>
            <person name="Dooling D."/>
            <person name="Fronik C."/>
            <person name="Fulton L."/>
            <person name="Fulton B."/>
            <person name="Graves T."/>
            <person name="Minx P."/>
            <person name="Sodergren E."/>
            <person name="Birney E."/>
            <person name="Margulies E.H."/>
            <person name="Herrero J."/>
            <person name="Green E.D."/>
            <person name="Haussler D."/>
            <person name="Siepel A."/>
            <person name="Goldman N."/>
            <person name="Pollard K.S."/>
            <person name="Pedersen J.S."/>
            <person name="Lander E.S."/>
            <person name="Kellis M."/>
        </authorList>
    </citation>
    <scope>NUCLEOTIDE SEQUENCE [LARGE SCALE GENOMIC DNA]</scope>
    <source>
        <strain evidence="2 3">Thorbecke inbred</strain>
    </source>
</reference>
<reference evidence="2" key="3">
    <citation type="submission" date="2025-09" db="UniProtKB">
        <authorList>
            <consortium name="Ensembl"/>
        </authorList>
    </citation>
    <scope>IDENTIFICATION</scope>
    <source>
        <strain evidence="2">Thorbecke</strain>
    </source>
</reference>
<dbReference type="GeneTree" id="ENSGT00940000155574"/>
<name>A0A5F9CQW3_RABIT</name>
<dbReference type="Proteomes" id="UP000001811">
    <property type="component" value="Chromosome 18"/>
</dbReference>
<feature type="region of interest" description="Disordered" evidence="1">
    <location>
        <begin position="30"/>
        <end position="78"/>
    </location>
</feature>
<accession>A0A5F9CQW3</accession>
<organism evidence="2 3">
    <name type="scientific">Oryctolagus cuniculus</name>
    <name type="common">Rabbit</name>
    <dbReference type="NCBI Taxonomy" id="9986"/>
    <lineage>
        <taxon>Eukaryota</taxon>
        <taxon>Metazoa</taxon>
        <taxon>Chordata</taxon>
        <taxon>Craniata</taxon>
        <taxon>Vertebrata</taxon>
        <taxon>Euteleostomi</taxon>
        <taxon>Mammalia</taxon>
        <taxon>Eutheria</taxon>
        <taxon>Euarchontoglires</taxon>
        <taxon>Glires</taxon>
        <taxon>Lagomorpha</taxon>
        <taxon>Leporidae</taxon>
        <taxon>Oryctolagus</taxon>
    </lineage>
</organism>
<reference evidence="2" key="2">
    <citation type="submission" date="2025-08" db="UniProtKB">
        <authorList>
            <consortium name="Ensembl"/>
        </authorList>
    </citation>
    <scope>IDENTIFICATION</scope>
    <source>
        <strain evidence="2">Thorbecke</strain>
    </source>
</reference>
<dbReference type="AlphaFoldDB" id="A0A5F9CQW3"/>
<evidence type="ECO:0000313" key="3">
    <source>
        <dbReference type="Proteomes" id="UP000001811"/>
    </source>
</evidence>
<dbReference type="STRING" id="9986.ENSOCUP00000036131"/>
<dbReference type="InParanoid" id="A0A5F9CQW3"/>
<evidence type="ECO:0000256" key="1">
    <source>
        <dbReference type="SAM" id="MobiDB-lite"/>
    </source>
</evidence>
<evidence type="ECO:0000313" key="2">
    <source>
        <dbReference type="Ensembl" id="ENSOCUP00000036131.1"/>
    </source>
</evidence>
<dbReference type="EMBL" id="AAGW02066962">
    <property type="status" value="NOT_ANNOTATED_CDS"/>
    <property type="molecule type" value="Genomic_DNA"/>
</dbReference>
<dbReference type="Ensembl" id="ENSOCUT00000055949.1">
    <property type="protein sequence ID" value="ENSOCUP00000036131.1"/>
    <property type="gene ID" value="ENSOCUG00000030221.1"/>
</dbReference>
<keyword evidence="3" id="KW-1185">Reference proteome</keyword>
<protein>
    <submittedName>
        <fullName evidence="2">Uncharacterized protein</fullName>
    </submittedName>
</protein>
<proteinExistence type="predicted"/>
<sequence length="140" mass="15206">MIIAKFNEVQNSDGMILNVCKDKSFGDEKILNGNRPSSAASAFKVPEPKTSRNPVNSARKPGSAGGPKVGGASKRGSGAVDKEDFIKAFTDKAIHNADADAEARVETRNTYMGLRTYFLVELRHCIIPLNNLIKRVFKPA</sequence>